<dbReference type="Proteomes" id="UP000823775">
    <property type="component" value="Unassembled WGS sequence"/>
</dbReference>
<reference evidence="1 2" key="1">
    <citation type="journal article" date="2021" name="BMC Genomics">
        <title>Datura genome reveals duplications of psychoactive alkaloid biosynthetic genes and high mutation rate following tissue culture.</title>
        <authorList>
            <person name="Rajewski A."/>
            <person name="Carter-House D."/>
            <person name="Stajich J."/>
            <person name="Litt A."/>
        </authorList>
    </citation>
    <scope>NUCLEOTIDE SEQUENCE [LARGE SCALE GENOMIC DNA]</scope>
    <source>
        <strain evidence="1">AR-01</strain>
    </source>
</reference>
<evidence type="ECO:0000313" key="1">
    <source>
        <dbReference type="EMBL" id="MCD9642554.1"/>
    </source>
</evidence>
<protein>
    <submittedName>
        <fullName evidence="1">Uncharacterized protein</fullName>
    </submittedName>
</protein>
<dbReference type="EMBL" id="JACEIK010003647">
    <property type="protein sequence ID" value="MCD9642554.1"/>
    <property type="molecule type" value="Genomic_DNA"/>
</dbReference>
<accession>A0ABS8V6S1</accession>
<keyword evidence="2" id="KW-1185">Reference proteome</keyword>
<name>A0ABS8V6S1_DATST</name>
<evidence type="ECO:0000313" key="2">
    <source>
        <dbReference type="Proteomes" id="UP000823775"/>
    </source>
</evidence>
<comment type="caution">
    <text evidence="1">The sequence shown here is derived from an EMBL/GenBank/DDBJ whole genome shotgun (WGS) entry which is preliminary data.</text>
</comment>
<proteinExistence type="predicted"/>
<sequence length="140" mass="15898">MSRKFHLISAPSINEVLDLPNPLEADLKEKDVKGNKYFNGDKHKLSKKHGNRVNDWCSTRGHQQNAGLIAVSYYPGRRLETGRPKMSTGESPLPTQSAEEFTAMSWDQPAIRGSALANRRCQRRRAKKPHCPLALYDQHF</sequence>
<organism evidence="1 2">
    <name type="scientific">Datura stramonium</name>
    <name type="common">Jimsonweed</name>
    <name type="synonym">Common thornapple</name>
    <dbReference type="NCBI Taxonomy" id="4076"/>
    <lineage>
        <taxon>Eukaryota</taxon>
        <taxon>Viridiplantae</taxon>
        <taxon>Streptophyta</taxon>
        <taxon>Embryophyta</taxon>
        <taxon>Tracheophyta</taxon>
        <taxon>Spermatophyta</taxon>
        <taxon>Magnoliopsida</taxon>
        <taxon>eudicotyledons</taxon>
        <taxon>Gunneridae</taxon>
        <taxon>Pentapetalae</taxon>
        <taxon>asterids</taxon>
        <taxon>lamiids</taxon>
        <taxon>Solanales</taxon>
        <taxon>Solanaceae</taxon>
        <taxon>Solanoideae</taxon>
        <taxon>Datureae</taxon>
        <taxon>Datura</taxon>
    </lineage>
</organism>
<gene>
    <name evidence="1" type="ORF">HAX54_029413</name>
</gene>